<feature type="non-terminal residue" evidence="2">
    <location>
        <position position="1"/>
    </location>
</feature>
<dbReference type="InParanoid" id="B9TBW0"/>
<name>B9TBW0_RICCO</name>
<dbReference type="EMBL" id="EQ976788">
    <property type="protein sequence ID" value="EEF26654.1"/>
    <property type="molecule type" value="Genomic_DNA"/>
</dbReference>
<proteinExistence type="predicted"/>
<accession>B9TBW0</accession>
<reference evidence="3" key="1">
    <citation type="journal article" date="2010" name="Nat. Biotechnol.">
        <title>Draft genome sequence of the oilseed species Ricinus communis.</title>
        <authorList>
            <person name="Chan A.P."/>
            <person name="Crabtree J."/>
            <person name="Zhao Q."/>
            <person name="Lorenzi H."/>
            <person name="Orvis J."/>
            <person name="Puiu D."/>
            <person name="Melake-Berhan A."/>
            <person name="Jones K.M."/>
            <person name="Redman J."/>
            <person name="Chen G."/>
            <person name="Cahoon E.B."/>
            <person name="Gedil M."/>
            <person name="Stanke M."/>
            <person name="Haas B.J."/>
            <person name="Wortman J.R."/>
            <person name="Fraser-Liggett C.M."/>
            <person name="Ravel J."/>
            <person name="Rabinowicz P.D."/>
        </authorList>
    </citation>
    <scope>NUCLEOTIDE SEQUENCE [LARGE SCALE GENOMIC DNA]</scope>
    <source>
        <strain evidence="3">cv. Hale</strain>
    </source>
</reference>
<feature type="compositionally biased region" description="Basic residues" evidence="1">
    <location>
        <begin position="14"/>
        <end position="28"/>
    </location>
</feature>
<evidence type="ECO:0000256" key="1">
    <source>
        <dbReference type="SAM" id="MobiDB-lite"/>
    </source>
</evidence>
<sequence>PDHRRRTDVDTTGHGRRLRIGRARRHAGRLPPAPRPAPDQPGRRQRSPVHRRRAPDPARPGQHSGPDGRPGTLQPAAGQHPAPEHRLRQLWPDPAERRRHLHRRAVQNAGQPGRPLALSPR</sequence>
<dbReference type="AlphaFoldDB" id="B9TBW0"/>
<keyword evidence="3" id="KW-1185">Reference proteome</keyword>
<feature type="compositionally biased region" description="Basic and acidic residues" evidence="1">
    <location>
        <begin position="1"/>
        <end position="13"/>
    </location>
</feature>
<dbReference type="Proteomes" id="UP000008311">
    <property type="component" value="Unassembled WGS sequence"/>
</dbReference>
<feature type="non-terminal residue" evidence="2">
    <location>
        <position position="121"/>
    </location>
</feature>
<feature type="region of interest" description="Disordered" evidence="1">
    <location>
        <begin position="1"/>
        <end position="121"/>
    </location>
</feature>
<evidence type="ECO:0000313" key="2">
    <source>
        <dbReference type="EMBL" id="EEF26654.1"/>
    </source>
</evidence>
<feature type="compositionally biased region" description="Basic residues" evidence="1">
    <location>
        <begin position="43"/>
        <end position="53"/>
    </location>
</feature>
<evidence type="ECO:0000313" key="3">
    <source>
        <dbReference type="Proteomes" id="UP000008311"/>
    </source>
</evidence>
<gene>
    <name evidence="2" type="ORF">RCOM_0021990</name>
</gene>
<organism evidence="2 3">
    <name type="scientific">Ricinus communis</name>
    <name type="common">Castor bean</name>
    <dbReference type="NCBI Taxonomy" id="3988"/>
    <lineage>
        <taxon>Eukaryota</taxon>
        <taxon>Viridiplantae</taxon>
        <taxon>Streptophyta</taxon>
        <taxon>Embryophyta</taxon>
        <taxon>Tracheophyta</taxon>
        <taxon>Spermatophyta</taxon>
        <taxon>Magnoliopsida</taxon>
        <taxon>eudicotyledons</taxon>
        <taxon>Gunneridae</taxon>
        <taxon>Pentapetalae</taxon>
        <taxon>rosids</taxon>
        <taxon>fabids</taxon>
        <taxon>Malpighiales</taxon>
        <taxon>Euphorbiaceae</taxon>
        <taxon>Acalyphoideae</taxon>
        <taxon>Acalypheae</taxon>
        <taxon>Ricinus</taxon>
    </lineage>
</organism>
<protein>
    <submittedName>
        <fullName evidence="2">Uncharacterized protein</fullName>
    </submittedName>
</protein>